<protein>
    <recommendedName>
        <fullName evidence="3">Preprotein translocase subunit SecD</fullName>
    </recommendedName>
</protein>
<evidence type="ECO:0008006" key="3">
    <source>
        <dbReference type="Google" id="ProtNLM"/>
    </source>
</evidence>
<dbReference type="GeneID" id="94354707"/>
<dbReference type="EMBL" id="CADIKW010000001">
    <property type="protein sequence ID" value="CAB3834904.1"/>
    <property type="molecule type" value="Genomic_DNA"/>
</dbReference>
<dbReference type="AlphaFoldDB" id="A0A6S7C7B9"/>
<keyword evidence="2" id="KW-1185">Reference proteome</keyword>
<dbReference type="Proteomes" id="UP000494272">
    <property type="component" value="Unassembled WGS sequence"/>
</dbReference>
<evidence type="ECO:0000313" key="1">
    <source>
        <dbReference type="EMBL" id="CAB3834904.1"/>
    </source>
</evidence>
<evidence type="ECO:0000313" key="2">
    <source>
        <dbReference type="Proteomes" id="UP000494272"/>
    </source>
</evidence>
<organism evidence="1 2">
    <name type="scientific">Achromobacter dolens</name>
    <dbReference type="NCBI Taxonomy" id="1287738"/>
    <lineage>
        <taxon>Bacteria</taxon>
        <taxon>Pseudomonadati</taxon>
        <taxon>Pseudomonadota</taxon>
        <taxon>Betaproteobacteria</taxon>
        <taxon>Burkholderiales</taxon>
        <taxon>Alcaligenaceae</taxon>
        <taxon>Achromobacter</taxon>
    </lineage>
</organism>
<proteinExistence type="predicted"/>
<sequence length="98" mass="10175">MQAQDLLPDDRDAAQFGGVTVRKGTVGAFLLNARVWCDAEAAPAAREVAARDMREALPALRALGLFEVLEVRDPALRRWLDAAGAGAGAASAGGEVTA</sequence>
<name>A0A6S7C7B9_9BURK</name>
<dbReference type="RefSeq" id="WP_175166969.1">
    <property type="nucleotide sequence ID" value="NZ_CADIKW010000001.1"/>
</dbReference>
<accession>A0A6S7C7B9</accession>
<reference evidence="1 2" key="1">
    <citation type="submission" date="2020-04" db="EMBL/GenBank/DDBJ databases">
        <authorList>
            <person name="De Canck E."/>
        </authorList>
    </citation>
    <scope>NUCLEOTIDE SEQUENCE [LARGE SCALE GENOMIC DNA]</scope>
    <source>
        <strain evidence="1 2">LMG 26841</strain>
    </source>
</reference>
<gene>
    <name evidence="1" type="ORF">LMG26841_01162</name>
</gene>